<dbReference type="OMA" id="GRWASHL"/>
<evidence type="ECO:0000256" key="2">
    <source>
        <dbReference type="ARBA" id="ARBA00022692"/>
    </source>
</evidence>
<dbReference type="PRINTS" id="PR01096">
    <property type="entry name" value="TWIK1CHANNEL"/>
</dbReference>
<evidence type="ECO:0000313" key="6">
    <source>
        <dbReference type="Proteomes" id="UP000288216"/>
    </source>
</evidence>
<dbReference type="InterPro" id="IPR001779">
    <property type="entry name" value="2pore_dom_K_chnl_TWIK1"/>
</dbReference>
<dbReference type="SUPFAM" id="SSF81324">
    <property type="entry name" value="Voltage-gated potassium channels"/>
    <property type="match status" value="1"/>
</dbReference>
<dbReference type="PRINTS" id="PR01586">
    <property type="entry name" value="TWIKCHANNEL"/>
</dbReference>
<dbReference type="GO" id="GO:0005886">
    <property type="term" value="C:plasma membrane"/>
    <property type="evidence" value="ECO:0007669"/>
    <property type="project" value="TreeGrafter"/>
</dbReference>
<keyword evidence="6" id="KW-1185">Reference proteome</keyword>
<dbReference type="InterPro" id="IPR003280">
    <property type="entry name" value="2pore_dom_K_chnl"/>
</dbReference>
<dbReference type="AlphaFoldDB" id="A0A401NME2"/>
<evidence type="ECO:0000256" key="4">
    <source>
        <dbReference type="ARBA" id="ARBA00023136"/>
    </source>
</evidence>
<comment type="caution">
    <text evidence="5">The sequence shown here is derived from an EMBL/GenBank/DDBJ whole genome shotgun (WGS) entry which is preliminary data.</text>
</comment>
<dbReference type="FunFam" id="1.10.287.70:FF:000360">
    <property type="entry name" value="Potassium two pore domain channel subfamily K member 6"/>
    <property type="match status" value="1"/>
</dbReference>
<dbReference type="PANTHER" id="PTHR11003:SF59">
    <property type="entry name" value="POTASSIUM CHANNEL SUBFAMILY K MEMBER 1"/>
    <property type="match status" value="1"/>
</dbReference>
<evidence type="ECO:0000313" key="5">
    <source>
        <dbReference type="EMBL" id="GCB62065.1"/>
    </source>
</evidence>
<proteinExistence type="predicted"/>
<dbReference type="GO" id="GO:0030322">
    <property type="term" value="P:stabilization of membrane potential"/>
    <property type="evidence" value="ECO:0007669"/>
    <property type="project" value="TreeGrafter"/>
</dbReference>
<sequence length="147" mass="16956">MHRNRSICYFLLLALAYLLYLSFGALIFSSVELPYEDNLRQELRQLKSRFLEENPCLAQDSLERFLDRVLEANNYGVSVLNNSTGKWNWDFTSSLFFATTVLTTTGNSERETPHSYLGIPSYITLLKNPLLGRCFAASPNQFNVTRW</sequence>
<evidence type="ECO:0000256" key="1">
    <source>
        <dbReference type="ARBA" id="ARBA00004141"/>
    </source>
</evidence>
<dbReference type="Gene3D" id="1.10.287.70">
    <property type="match status" value="1"/>
</dbReference>
<dbReference type="GO" id="GO:0022841">
    <property type="term" value="F:potassium ion leak channel activity"/>
    <property type="evidence" value="ECO:0007669"/>
    <property type="project" value="TreeGrafter"/>
</dbReference>
<reference evidence="5 6" key="1">
    <citation type="journal article" date="2018" name="Nat. Ecol. Evol.">
        <title>Shark genomes provide insights into elasmobranch evolution and the origin of vertebrates.</title>
        <authorList>
            <person name="Hara Y"/>
            <person name="Yamaguchi K"/>
            <person name="Onimaru K"/>
            <person name="Kadota M"/>
            <person name="Koyanagi M"/>
            <person name="Keeley SD"/>
            <person name="Tatsumi K"/>
            <person name="Tanaka K"/>
            <person name="Motone F"/>
            <person name="Kageyama Y"/>
            <person name="Nozu R"/>
            <person name="Adachi N"/>
            <person name="Nishimura O"/>
            <person name="Nakagawa R"/>
            <person name="Tanegashima C"/>
            <person name="Kiyatake I"/>
            <person name="Matsumoto R"/>
            <person name="Murakumo K"/>
            <person name="Nishida K"/>
            <person name="Terakita A"/>
            <person name="Kuratani S"/>
            <person name="Sato K"/>
            <person name="Hyodo S Kuraku.S."/>
        </authorList>
    </citation>
    <scope>NUCLEOTIDE SEQUENCE [LARGE SCALE GENOMIC DNA]</scope>
</reference>
<keyword evidence="2" id="KW-0812">Transmembrane</keyword>
<organism evidence="5 6">
    <name type="scientific">Scyliorhinus torazame</name>
    <name type="common">Cloudy catshark</name>
    <name type="synonym">Catulus torazame</name>
    <dbReference type="NCBI Taxonomy" id="75743"/>
    <lineage>
        <taxon>Eukaryota</taxon>
        <taxon>Metazoa</taxon>
        <taxon>Chordata</taxon>
        <taxon>Craniata</taxon>
        <taxon>Vertebrata</taxon>
        <taxon>Chondrichthyes</taxon>
        <taxon>Elasmobranchii</taxon>
        <taxon>Galeomorphii</taxon>
        <taxon>Galeoidea</taxon>
        <taxon>Carcharhiniformes</taxon>
        <taxon>Scyliorhinidae</taxon>
        <taxon>Scyliorhinus</taxon>
    </lineage>
</organism>
<dbReference type="InterPro" id="IPR005408">
    <property type="entry name" value="2pore_dom_K_chnl_TWIK"/>
</dbReference>
<protein>
    <recommendedName>
        <fullName evidence="7">Potassium channel domain-containing protein</fullName>
    </recommendedName>
</protein>
<dbReference type="GO" id="GO:0015271">
    <property type="term" value="F:outward rectifier potassium channel activity"/>
    <property type="evidence" value="ECO:0007669"/>
    <property type="project" value="TreeGrafter"/>
</dbReference>
<name>A0A401NME2_SCYTO</name>
<accession>A0A401NME2</accession>
<keyword evidence="4" id="KW-0472">Membrane</keyword>
<gene>
    <name evidence="5" type="ORF">scyTo_0011418</name>
</gene>
<dbReference type="EMBL" id="BFAA01005177">
    <property type="protein sequence ID" value="GCB62065.1"/>
    <property type="molecule type" value="Genomic_DNA"/>
</dbReference>
<dbReference type="Proteomes" id="UP000288216">
    <property type="component" value="Unassembled WGS sequence"/>
</dbReference>
<dbReference type="PANTHER" id="PTHR11003">
    <property type="entry name" value="POTASSIUM CHANNEL, SUBFAMILY K"/>
    <property type="match status" value="1"/>
</dbReference>
<evidence type="ECO:0008006" key="7">
    <source>
        <dbReference type="Google" id="ProtNLM"/>
    </source>
</evidence>
<dbReference type="OrthoDB" id="297496at2759"/>
<keyword evidence="3" id="KW-1133">Transmembrane helix</keyword>
<comment type="subcellular location">
    <subcellularLocation>
        <location evidence="1">Membrane</location>
        <topology evidence="1">Multi-pass membrane protein</topology>
    </subcellularLocation>
</comment>
<dbReference type="STRING" id="75743.A0A401NME2"/>
<evidence type="ECO:0000256" key="3">
    <source>
        <dbReference type="ARBA" id="ARBA00022989"/>
    </source>
</evidence>